<sequence>MTDRWDAIILGGGPGGSTLAASLARLGRRALVLERERFPRFHIGESLLPLSREVFERLGLEEKLDARFLRKYGARFLCSSTGRTRTYSFADAFDPRFEFAYQVQRDAFDELLLRHAAELGAEVRESWEAVEVVFEGSRAVGVRARPCARSGDAAPGEAAAARADAGAVVELRAPVIVDATGRDTLLASRLRRKAQLAELDKTALFAHYEGVVREEGILEGNIQLVIFEHGWFWFIPFRGGLTSVGAVVSSSWIRGRRKGESLDELFDRTVAQSGWAREFLANARRTRPVAALADFSYRIDQLAGDGWLFVGDAGGFLDPLFSTGAHLAVKGADLAATAIHRALESGDTSRAAFAGYEAEVRYAVDLFLGVVQGFYKGHFREILFEQNQRPTMRKLITSMLAGDVFHAERRPQWASFLRQQYPPELPDFA</sequence>
<dbReference type="AlphaFoldDB" id="A0A150QE75"/>
<comment type="caution">
    <text evidence="1">The sequence shown here is derived from an EMBL/GenBank/DDBJ whole genome shotgun (WGS) entry which is preliminary data.</text>
</comment>
<evidence type="ECO:0000313" key="1">
    <source>
        <dbReference type="EMBL" id="KYF66213.1"/>
    </source>
</evidence>
<accession>A0A150QE75</accession>
<dbReference type="EMBL" id="JEMA01000763">
    <property type="protein sequence ID" value="KYF66213.1"/>
    <property type="molecule type" value="Genomic_DNA"/>
</dbReference>
<gene>
    <name evidence="1" type="ORF">BE15_35080</name>
</gene>
<dbReference type="Pfam" id="PF04820">
    <property type="entry name" value="Trp_halogenase"/>
    <property type="match status" value="2"/>
</dbReference>
<dbReference type="InterPro" id="IPR006905">
    <property type="entry name" value="Flavin_halogenase"/>
</dbReference>
<protein>
    <submittedName>
        <fullName evidence="1">Dehydrogenase</fullName>
    </submittedName>
</protein>
<organism evidence="1 2">
    <name type="scientific">Sorangium cellulosum</name>
    <name type="common">Polyangium cellulosum</name>
    <dbReference type="NCBI Taxonomy" id="56"/>
    <lineage>
        <taxon>Bacteria</taxon>
        <taxon>Pseudomonadati</taxon>
        <taxon>Myxococcota</taxon>
        <taxon>Polyangia</taxon>
        <taxon>Polyangiales</taxon>
        <taxon>Polyangiaceae</taxon>
        <taxon>Sorangium</taxon>
    </lineage>
</organism>
<dbReference type="PANTHER" id="PTHR43747:SF1">
    <property type="entry name" value="SLR1998 PROTEIN"/>
    <property type="match status" value="1"/>
</dbReference>
<dbReference type="InterPro" id="IPR050816">
    <property type="entry name" value="Flavin-dep_Halogenase_NPB"/>
</dbReference>
<dbReference type="Proteomes" id="UP000075260">
    <property type="component" value="Unassembled WGS sequence"/>
</dbReference>
<evidence type="ECO:0000313" key="2">
    <source>
        <dbReference type="Proteomes" id="UP000075260"/>
    </source>
</evidence>
<reference evidence="1 2" key="1">
    <citation type="submission" date="2014-02" db="EMBL/GenBank/DDBJ databases">
        <title>The small core and large imbalanced accessory genome model reveals a collaborative survival strategy of Sorangium cellulosum strains in nature.</title>
        <authorList>
            <person name="Han K."/>
            <person name="Peng R."/>
            <person name="Blom J."/>
            <person name="Li Y.-Z."/>
        </authorList>
    </citation>
    <scope>NUCLEOTIDE SEQUENCE [LARGE SCALE GENOMIC DNA]</scope>
    <source>
        <strain evidence="1 2">So0008-312</strain>
    </source>
</reference>
<dbReference type="Gene3D" id="3.50.50.60">
    <property type="entry name" value="FAD/NAD(P)-binding domain"/>
    <property type="match status" value="1"/>
</dbReference>
<dbReference type="OrthoDB" id="9799983at2"/>
<name>A0A150QE75_SORCE</name>
<dbReference type="RefSeq" id="WP_061610641.1">
    <property type="nucleotide sequence ID" value="NZ_JEMA01000763.1"/>
</dbReference>
<proteinExistence type="predicted"/>
<dbReference type="PANTHER" id="PTHR43747">
    <property type="entry name" value="FAD-BINDING PROTEIN"/>
    <property type="match status" value="1"/>
</dbReference>
<dbReference type="SUPFAM" id="SSF51905">
    <property type="entry name" value="FAD/NAD(P)-binding domain"/>
    <property type="match status" value="1"/>
</dbReference>
<dbReference type="InterPro" id="IPR036188">
    <property type="entry name" value="FAD/NAD-bd_sf"/>
</dbReference>
<dbReference type="GO" id="GO:0004497">
    <property type="term" value="F:monooxygenase activity"/>
    <property type="evidence" value="ECO:0007669"/>
    <property type="project" value="InterPro"/>
</dbReference>